<organism evidence="2 3">
    <name type="scientific">Lentithecium fluviatile CBS 122367</name>
    <dbReference type="NCBI Taxonomy" id="1168545"/>
    <lineage>
        <taxon>Eukaryota</taxon>
        <taxon>Fungi</taxon>
        <taxon>Dikarya</taxon>
        <taxon>Ascomycota</taxon>
        <taxon>Pezizomycotina</taxon>
        <taxon>Dothideomycetes</taxon>
        <taxon>Pleosporomycetidae</taxon>
        <taxon>Pleosporales</taxon>
        <taxon>Massarineae</taxon>
        <taxon>Lentitheciaceae</taxon>
        <taxon>Lentithecium</taxon>
    </lineage>
</organism>
<proteinExistence type="predicted"/>
<sequence length="116" mass="11993">MHTLTLLISTLGLTAAIPTSSFSSRQAAAAASVDRYAGPGCSGTVCNKAGSGDLHEGCNVISDACTTSLHLNYANTGCQVAIWTDAACSNVYFYANVTSYECYQLGPPIQSISVTC</sequence>
<evidence type="ECO:0000313" key="3">
    <source>
        <dbReference type="Proteomes" id="UP000799291"/>
    </source>
</evidence>
<dbReference type="AlphaFoldDB" id="A0A6G1ISJ8"/>
<feature type="chain" id="PRO_5026360633" evidence="1">
    <location>
        <begin position="17"/>
        <end position="116"/>
    </location>
</feature>
<evidence type="ECO:0000313" key="2">
    <source>
        <dbReference type="EMBL" id="KAF2681135.1"/>
    </source>
</evidence>
<dbReference type="OrthoDB" id="3679644at2759"/>
<reference evidence="2" key="1">
    <citation type="journal article" date="2020" name="Stud. Mycol.">
        <title>101 Dothideomycetes genomes: a test case for predicting lifestyles and emergence of pathogens.</title>
        <authorList>
            <person name="Haridas S."/>
            <person name="Albert R."/>
            <person name="Binder M."/>
            <person name="Bloem J."/>
            <person name="Labutti K."/>
            <person name="Salamov A."/>
            <person name="Andreopoulos B."/>
            <person name="Baker S."/>
            <person name="Barry K."/>
            <person name="Bills G."/>
            <person name="Bluhm B."/>
            <person name="Cannon C."/>
            <person name="Castanera R."/>
            <person name="Culley D."/>
            <person name="Daum C."/>
            <person name="Ezra D."/>
            <person name="Gonzalez J."/>
            <person name="Henrissat B."/>
            <person name="Kuo A."/>
            <person name="Liang C."/>
            <person name="Lipzen A."/>
            <person name="Lutzoni F."/>
            <person name="Magnuson J."/>
            <person name="Mondo S."/>
            <person name="Nolan M."/>
            <person name="Ohm R."/>
            <person name="Pangilinan J."/>
            <person name="Park H.-J."/>
            <person name="Ramirez L."/>
            <person name="Alfaro M."/>
            <person name="Sun H."/>
            <person name="Tritt A."/>
            <person name="Yoshinaga Y."/>
            <person name="Zwiers L.-H."/>
            <person name="Turgeon B."/>
            <person name="Goodwin S."/>
            <person name="Spatafora J."/>
            <person name="Crous P."/>
            <person name="Grigoriev I."/>
        </authorList>
    </citation>
    <scope>NUCLEOTIDE SEQUENCE</scope>
    <source>
        <strain evidence="2">CBS 122367</strain>
    </source>
</reference>
<protein>
    <submittedName>
        <fullName evidence="2">Uncharacterized protein</fullName>
    </submittedName>
</protein>
<name>A0A6G1ISJ8_9PLEO</name>
<accession>A0A6G1ISJ8</accession>
<feature type="signal peptide" evidence="1">
    <location>
        <begin position="1"/>
        <end position="16"/>
    </location>
</feature>
<dbReference type="EMBL" id="MU005593">
    <property type="protein sequence ID" value="KAF2681135.1"/>
    <property type="molecule type" value="Genomic_DNA"/>
</dbReference>
<keyword evidence="3" id="KW-1185">Reference proteome</keyword>
<keyword evidence="1" id="KW-0732">Signal</keyword>
<evidence type="ECO:0000256" key="1">
    <source>
        <dbReference type="SAM" id="SignalP"/>
    </source>
</evidence>
<gene>
    <name evidence="2" type="ORF">K458DRAFT_310555</name>
</gene>
<dbReference type="Proteomes" id="UP000799291">
    <property type="component" value="Unassembled WGS sequence"/>
</dbReference>